<dbReference type="EMBL" id="JBHSCR010000014">
    <property type="protein sequence ID" value="MFC4348869.1"/>
    <property type="molecule type" value="Genomic_DNA"/>
</dbReference>
<dbReference type="RefSeq" id="WP_197420912.1">
    <property type="nucleotide sequence ID" value="NZ_JBHSCR010000014.1"/>
</dbReference>
<comment type="caution">
    <text evidence="1">The sequence shown here is derived from an EMBL/GenBank/DDBJ whole genome shotgun (WGS) entry which is preliminary data.</text>
</comment>
<protein>
    <recommendedName>
        <fullName evidence="3">Restriction endonuclease</fullName>
    </recommendedName>
</protein>
<organism evidence="1 2">
    <name type="scientific">Kordiimonas lipolytica</name>
    <dbReference type="NCBI Taxonomy" id="1662421"/>
    <lineage>
        <taxon>Bacteria</taxon>
        <taxon>Pseudomonadati</taxon>
        <taxon>Pseudomonadota</taxon>
        <taxon>Alphaproteobacteria</taxon>
        <taxon>Kordiimonadales</taxon>
        <taxon>Kordiimonadaceae</taxon>
        <taxon>Kordiimonas</taxon>
    </lineage>
</organism>
<accession>A0ABV8UDA9</accession>
<evidence type="ECO:0000313" key="2">
    <source>
        <dbReference type="Proteomes" id="UP001595776"/>
    </source>
</evidence>
<keyword evidence="2" id="KW-1185">Reference proteome</keyword>
<sequence>MASSDPHIDLSQLPASNLLTLHAQITEELRRREILRSSNNPVGDLAEFLFVNAFGWSQAPNSQKAIDAFDAKDRTFQIKGRRPTRHNKSRQLSFIRELDKKHFDCLAGVIFREDYSVFRAALIPYDVVIAHSRYSSHANGWLFQLKDDIWDIPSVEDVTLRLLEVSY</sequence>
<reference evidence="2" key="1">
    <citation type="journal article" date="2019" name="Int. J. Syst. Evol. Microbiol.">
        <title>The Global Catalogue of Microorganisms (GCM) 10K type strain sequencing project: providing services to taxonomists for standard genome sequencing and annotation.</title>
        <authorList>
            <consortium name="The Broad Institute Genomics Platform"/>
            <consortium name="The Broad Institute Genome Sequencing Center for Infectious Disease"/>
            <person name="Wu L."/>
            <person name="Ma J."/>
        </authorList>
    </citation>
    <scope>NUCLEOTIDE SEQUENCE [LARGE SCALE GENOMIC DNA]</scope>
    <source>
        <strain evidence="2">CGMCC 1.15304</strain>
    </source>
</reference>
<name>A0ABV8UDA9_9PROT</name>
<evidence type="ECO:0000313" key="1">
    <source>
        <dbReference type="EMBL" id="MFC4348869.1"/>
    </source>
</evidence>
<proteinExistence type="predicted"/>
<gene>
    <name evidence="1" type="ORF">ACFO5Q_13530</name>
</gene>
<dbReference type="Proteomes" id="UP001595776">
    <property type="component" value="Unassembled WGS sequence"/>
</dbReference>
<evidence type="ECO:0008006" key="3">
    <source>
        <dbReference type="Google" id="ProtNLM"/>
    </source>
</evidence>